<name>A0A1Q2SMS7_9GAMM</name>
<dbReference type="RefSeq" id="WP_096526969.1">
    <property type="nucleotide sequence ID" value="NZ_AP014836.1"/>
</dbReference>
<dbReference type="GO" id="GO:0016020">
    <property type="term" value="C:membrane"/>
    <property type="evidence" value="ECO:0007669"/>
    <property type="project" value="UniProtKB-SubCell"/>
</dbReference>
<gene>
    <name evidence="6" type="ORF">TAO_1052</name>
</gene>
<dbReference type="GO" id="GO:0009403">
    <property type="term" value="P:toxin biosynthetic process"/>
    <property type="evidence" value="ECO:0007669"/>
    <property type="project" value="InterPro"/>
</dbReference>
<dbReference type="Pfam" id="PF02674">
    <property type="entry name" value="Colicin_V"/>
    <property type="match status" value="1"/>
</dbReference>
<feature type="transmembrane region" description="Helical" evidence="5">
    <location>
        <begin position="7"/>
        <end position="25"/>
    </location>
</feature>
<dbReference type="Proteomes" id="UP000243679">
    <property type="component" value="Chromosome"/>
</dbReference>
<feature type="transmembrane region" description="Helical" evidence="5">
    <location>
        <begin position="105"/>
        <end position="127"/>
    </location>
</feature>
<protein>
    <submittedName>
        <fullName evidence="6">Colicin V production protein</fullName>
    </submittedName>
</protein>
<evidence type="ECO:0000256" key="1">
    <source>
        <dbReference type="ARBA" id="ARBA00004141"/>
    </source>
</evidence>
<keyword evidence="2 5" id="KW-0812">Transmembrane</keyword>
<dbReference type="OrthoDB" id="9810601at2"/>
<evidence type="ECO:0000256" key="5">
    <source>
        <dbReference type="SAM" id="Phobius"/>
    </source>
</evidence>
<dbReference type="AlphaFoldDB" id="A0A1Q2SMS7"/>
<evidence type="ECO:0000313" key="6">
    <source>
        <dbReference type="EMBL" id="BAW80422.1"/>
    </source>
</evidence>
<organism evidence="6 7">
    <name type="scientific">Candidatus Nitrosoglobus terrae</name>
    <dbReference type="NCBI Taxonomy" id="1630141"/>
    <lineage>
        <taxon>Bacteria</taxon>
        <taxon>Pseudomonadati</taxon>
        <taxon>Pseudomonadota</taxon>
        <taxon>Gammaproteobacteria</taxon>
        <taxon>Chromatiales</taxon>
        <taxon>Chromatiaceae</taxon>
        <taxon>Candidatus Nitrosoglobus</taxon>
    </lineage>
</organism>
<keyword evidence="3 5" id="KW-1133">Transmembrane helix</keyword>
<keyword evidence="7" id="KW-1185">Reference proteome</keyword>
<dbReference type="PANTHER" id="PTHR36926:SF1">
    <property type="entry name" value="COLICIN V PRODUCTION PROTEIN"/>
    <property type="match status" value="1"/>
</dbReference>
<reference evidence="6 7" key="1">
    <citation type="journal article" date="2017" name="ISME J.">
        <title>An acid-tolerant ammonia-oxidizing ?-proteobacterium from soil.</title>
        <authorList>
            <person name="Hayatsu M."/>
            <person name="Tago K."/>
            <person name="Uchiyama I."/>
            <person name="Toyoda A."/>
            <person name="Wang Y."/>
            <person name="Shimomura Y."/>
            <person name="Okubo T."/>
            <person name="Kurisu F."/>
            <person name="Hirono Y."/>
            <person name="Nonaka K."/>
            <person name="Akiyama H."/>
            <person name="Itoh T."/>
            <person name="Takami H."/>
        </authorList>
    </citation>
    <scope>NUCLEOTIDE SEQUENCE [LARGE SCALE GENOMIC DNA]</scope>
    <source>
        <strain evidence="6 7">TAO100</strain>
    </source>
</reference>
<dbReference type="KEGG" id="ntt:TAO_1052"/>
<dbReference type="InterPro" id="IPR052719">
    <property type="entry name" value="CvpA-like"/>
</dbReference>
<comment type="subcellular location">
    <subcellularLocation>
        <location evidence="1">Membrane</location>
        <topology evidence="1">Multi-pass membrane protein</topology>
    </subcellularLocation>
</comment>
<keyword evidence="4 5" id="KW-0472">Membrane</keyword>
<sequence length="163" mass="18237">MIWIDYLIIGIILTSSLVGLMRGLIKEVLSFIAWIVAFWVALHFLHQAVQWFPSSFSIPPSVQLAITFFLLLLSTLLLVAIANSFLGKLVETAGLTEVDNVLGAFFGLFRGVAIVTILVLFAGMTPIPQDPWWQSSKLLGYFQDLAIWTQSFIPPDIAEHIRF</sequence>
<evidence type="ECO:0000313" key="7">
    <source>
        <dbReference type="Proteomes" id="UP000243679"/>
    </source>
</evidence>
<feature type="transmembrane region" description="Helical" evidence="5">
    <location>
        <begin position="31"/>
        <end position="52"/>
    </location>
</feature>
<accession>A0A1Q2SMS7</accession>
<evidence type="ECO:0000256" key="3">
    <source>
        <dbReference type="ARBA" id="ARBA00022989"/>
    </source>
</evidence>
<evidence type="ECO:0000256" key="2">
    <source>
        <dbReference type="ARBA" id="ARBA00022692"/>
    </source>
</evidence>
<dbReference type="InterPro" id="IPR003825">
    <property type="entry name" value="Colicin-V_CvpA"/>
</dbReference>
<evidence type="ECO:0000256" key="4">
    <source>
        <dbReference type="ARBA" id="ARBA00023136"/>
    </source>
</evidence>
<feature type="transmembrane region" description="Helical" evidence="5">
    <location>
        <begin position="64"/>
        <end position="85"/>
    </location>
</feature>
<proteinExistence type="predicted"/>
<dbReference type="EMBL" id="AP014836">
    <property type="protein sequence ID" value="BAW80422.1"/>
    <property type="molecule type" value="Genomic_DNA"/>
</dbReference>
<dbReference type="PANTHER" id="PTHR36926">
    <property type="entry name" value="COLICIN V PRODUCTION PROTEIN"/>
    <property type="match status" value="1"/>
</dbReference>